<dbReference type="PANTHER" id="PTHR15549">
    <property type="entry name" value="PAIRED IMMUNOGLOBULIN-LIKE TYPE 2 RECEPTOR"/>
    <property type="match status" value="1"/>
</dbReference>
<evidence type="ECO:0000256" key="4">
    <source>
        <dbReference type="ARBA" id="ARBA00023136"/>
    </source>
</evidence>
<accession>A0AAW0DN27</accession>
<sequence>MEPLPYNITVSSSAASLKYSPARDTRIEWGWNITYSDGVYNSPYGPQGIGSAIHRTTKSDSTIELNWVGTAVYLYGNATRFSYRITVDGVDIGDTGGQGLLGSKTGLQYGEHSAVLTALGGSTVSFWYADVTIGAGYPGSSPLTKRVPAIIEDSNAPSASRPNSFFTFRPDTSAWSINTSLRSNPEPNKSSTLLSPSHEMYTNKNGASVAFTISKTSAFLLWGTLNRDHGNKSVTLTSANGSLFKSIPINDYSSILDFDQIIYWESGLDREQTYLITITVEPDSIISLNHLGFANLDLIDSGPTPTTAAEPSGTAGTSLGEQQSSGLSTGAVAGIAVGVVLAVIAACFIAFCLWRRRKRHVPLRYRPNVDPPSAPFLGTPAVFTNVPPQVREADGGPVVTLPPQYDDGWTASSETPSWPGVSPTSGMSPTSLGSLDSIASPSRRRALPTPPSDSKRVLVLSS</sequence>
<proteinExistence type="predicted"/>
<reference evidence="7 8" key="1">
    <citation type="submission" date="2024-01" db="EMBL/GenBank/DDBJ databases">
        <title>A draft genome for a cacao thread blight-causing isolate of Paramarasmius palmivorus.</title>
        <authorList>
            <person name="Baruah I.K."/>
            <person name="Bukari Y."/>
            <person name="Amoako-Attah I."/>
            <person name="Meinhardt L.W."/>
            <person name="Bailey B.A."/>
            <person name="Cohen S.P."/>
        </authorList>
    </citation>
    <scope>NUCLEOTIDE SEQUENCE [LARGE SCALE GENOMIC DNA]</scope>
    <source>
        <strain evidence="7 8">GH-12</strain>
    </source>
</reference>
<dbReference type="Proteomes" id="UP001383192">
    <property type="component" value="Unassembled WGS sequence"/>
</dbReference>
<evidence type="ECO:0000256" key="1">
    <source>
        <dbReference type="ARBA" id="ARBA00004167"/>
    </source>
</evidence>
<evidence type="ECO:0000256" key="5">
    <source>
        <dbReference type="SAM" id="MobiDB-lite"/>
    </source>
</evidence>
<protein>
    <submittedName>
        <fullName evidence="7">Uncharacterized protein</fullName>
    </submittedName>
</protein>
<evidence type="ECO:0000313" key="8">
    <source>
        <dbReference type="Proteomes" id="UP001383192"/>
    </source>
</evidence>
<keyword evidence="3 6" id="KW-1133">Transmembrane helix</keyword>
<dbReference type="GO" id="GO:0071944">
    <property type="term" value="C:cell periphery"/>
    <property type="evidence" value="ECO:0007669"/>
    <property type="project" value="UniProtKB-ARBA"/>
</dbReference>
<keyword evidence="2 6" id="KW-0812">Transmembrane</keyword>
<feature type="region of interest" description="Disordered" evidence="5">
    <location>
        <begin position="393"/>
        <end position="462"/>
    </location>
</feature>
<dbReference type="CDD" id="cd12087">
    <property type="entry name" value="TM_EGFR-like"/>
    <property type="match status" value="1"/>
</dbReference>
<comment type="subcellular location">
    <subcellularLocation>
        <location evidence="1">Membrane</location>
        <topology evidence="1">Single-pass membrane protein</topology>
    </subcellularLocation>
</comment>
<organism evidence="7 8">
    <name type="scientific">Paramarasmius palmivorus</name>
    <dbReference type="NCBI Taxonomy" id="297713"/>
    <lineage>
        <taxon>Eukaryota</taxon>
        <taxon>Fungi</taxon>
        <taxon>Dikarya</taxon>
        <taxon>Basidiomycota</taxon>
        <taxon>Agaricomycotina</taxon>
        <taxon>Agaricomycetes</taxon>
        <taxon>Agaricomycetidae</taxon>
        <taxon>Agaricales</taxon>
        <taxon>Marasmiineae</taxon>
        <taxon>Marasmiaceae</taxon>
        <taxon>Paramarasmius</taxon>
    </lineage>
</organism>
<evidence type="ECO:0000256" key="2">
    <source>
        <dbReference type="ARBA" id="ARBA00022692"/>
    </source>
</evidence>
<keyword evidence="8" id="KW-1185">Reference proteome</keyword>
<dbReference type="InterPro" id="IPR051694">
    <property type="entry name" value="Immunoregulatory_rcpt-like"/>
</dbReference>
<gene>
    <name evidence="7" type="ORF">VNI00_004329</name>
</gene>
<feature type="transmembrane region" description="Helical" evidence="6">
    <location>
        <begin position="331"/>
        <end position="354"/>
    </location>
</feature>
<evidence type="ECO:0000256" key="3">
    <source>
        <dbReference type="ARBA" id="ARBA00022989"/>
    </source>
</evidence>
<name>A0AAW0DN27_9AGAR</name>
<evidence type="ECO:0000256" key="6">
    <source>
        <dbReference type="SAM" id="Phobius"/>
    </source>
</evidence>
<dbReference type="AlphaFoldDB" id="A0AAW0DN27"/>
<evidence type="ECO:0000313" key="7">
    <source>
        <dbReference type="EMBL" id="KAK7053008.1"/>
    </source>
</evidence>
<keyword evidence="4 6" id="KW-0472">Membrane</keyword>
<dbReference type="PANTHER" id="PTHR15549:SF26">
    <property type="entry name" value="AXIAL BUDDING PATTERN PROTEIN 2-RELATED"/>
    <property type="match status" value="1"/>
</dbReference>
<feature type="compositionally biased region" description="Polar residues" evidence="5">
    <location>
        <begin position="410"/>
        <end position="440"/>
    </location>
</feature>
<comment type="caution">
    <text evidence="7">The sequence shown here is derived from an EMBL/GenBank/DDBJ whole genome shotgun (WGS) entry which is preliminary data.</text>
</comment>
<dbReference type="GO" id="GO:0016020">
    <property type="term" value="C:membrane"/>
    <property type="evidence" value="ECO:0007669"/>
    <property type="project" value="UniProtKB-SubCell"/>
</dbReference>
<dbReference type="Gene3D" id="2.60.120.260">
    <property type="entry name" value="Galactose-binding domain-like"/>
    <property type="match status" value="1"/>
</dbReference>
<dbReference type="EMBL" id="JAYKXP010000011">
    <property type="protein sequence ID" value="KAK7053008.1"/>
    <property type="molecule type" value="Genomic_DNA"/>
</dbReference>
<feature type="region of interest" description="Disordered" evidence="5">
    <location>
        <begin position="304"/>
        <end position="323"/>
    </location>
</feature>